<dbReference type="EMBL" id="FN543105">
    <property type="protein sequence ID" value="CBA30962.1"/>
    <property type="molecule type" value="Genomic_DNA"/>
</dbReference>
<feature type="signal peptide" evidence="1">
    <location>
        <begin position="1"/>
        <end position="31"/>
    </location>
</feature>
<dbReference type="Pfam" id="PF16036">
    <property type="entry name" value="Chalcone_3"/>
    <property type="match status" value="1"/>
</dbReference>
<gene>
    <name evidence="3" type="ORF">Csp_C26170</name>
</gene>
<evidence type="ECO:0000313" key="3">
    <source>
        <dbReference type="EMBL" id="CBA30962.1"/>
    </source>
</evidence>
<proteinExistence type="predicted"/>
<protein>
    <recommendedName>
        <fullName evidence="2">Chalcone isomerase domain-containing protein</fullName>
    </recommendedName>
</protein>
<evidence type="ECO:0000259" key="2">
    <source>
        <dbReference type="Pfam" id="PF16036"/>
    </source>
</evidence>
<organism evidence="3">
    <name type="scientific">Curvibacter symbiont subsp. Hydra magnipapillata</name>
    <dbReference type="NCBI Taxonomy" id="667019"/>
    <lineage>
        <taxon>Bacteria</taxon>
        <taxon>Pseudomonadati</taxon>
        <taxon>Pseudomonadota</taxon>
        <taxon>Betaproteobacteria</taxon>
        <taxon>Burkholderiales</taxon>
        <taxon>Comamonadaceae</taxon>
        <taxon>Curvibacter</taxon>
    </lineage>
</organism>
<dbReference type="AlphaFoldDB" id="C9YD38"/>
<evidence type="ECO:0000256" key="1">
    <source>
        <dbReference type="SAM" id="SignalP"/>
    </source>
</evidence>
<sequence length="195" mass="21216">MKSPRMSRPLLRRTYLALSAACFMPVLTLQAAAQGSSAPPAEVGSELPGASLAGSTRMRFFGLNIYDARLWVTAGFKPAAFWQSPLALELNYLRSLSGNAIAQRSLDEMRRGGPISQDTADRWLAAMNAAFADVKAADRITGMHVPSQGAKFWLNGQPRPGIKDPEFSRLFFGIWLADHTSEPRLRAELLAGVAP</sequence>
<dbReference type="InterPro" id="IPR016087">
    <property type="entry name" value="Chalcone_isomerase"/>
</dbReference>
<name>C9YD38_CURXX</name>
<feature type="domain" description="Chalcone isomerase" evidence="2">
    <location>
        <begin position="60"/>
        <end position="190"/>
    </location>
</feature>
<feature type="chain" id="PRO_5003003858" description="Chalcone isomerase domain-containing protein" evidence="1">
    <location>
        <begin position="32"/>
        <end position="195"/>
    </location>
</feature>
<keyword evidence="1" id="KW-0732">Signal</keyword>
<reference evidence="3" key="1">
    <citation type="journal article" date="2010" name="Nature">
        <title>The Dynamic genome of Hydra.</title>
        <authorList>
            <person name="Chapman J.A."/>
            <person name="Kirkness E.F."/>
            <person name="Simakov O."/>
            <person name="Hampson S.E."/>
            <person name="Mitros T."/>
            <person name="Weinmaier T."/>
            <person name="Rattei T."/>
            <person name="Balasubramanian P.G."/>
            <person name="Borman J."/>
            <person name="Busam D."/>
            <person name="Disbennett K."/>
            <person name="Pfannkoch C."/>
            <person name="Sumin N."/>
            <person name="Sutton G."/>
            <person name="Viswanathan L."/>
            <person name="Walenz B."/>
            <person name="Goodstein D.M."/>
            <person name="Hellsten U."/>
            <person name="Kawashima T."/>
            <person name="Prochnik S.E."/>
            <person name="Putnam N.H."/>
            <person name="Shu S."/>
            <person name="Blumberg B."/>
            <person name="Dana C.E."/>
            <person name="Gee L."/>
            <person name="Kibler D.F."/>
            <person name="Law L."/>
            <person name="Lindgens D."/>
            <person name="Martinez D.E."/>
            <person name="Peng J."/>
            <person name="Wigge P.A."/>
            <person name="Bertulat B."/>
            <person name="Guder C."/>
            <person name="Nakamura Y."/>
            <person name="Ozbek S."/>
            <person name="Watanabe H."/>
            <person name="Khalturin K."/>
            <person name="Hemmrich G."/>
            <person name="Franke A."/>
            <person name="Augustin R."/>
            <person name="Fraune S."/>
            <person name="Hayakawa E."/>
            <person name="Hayakawa S."/>
            <person name="Hirose M."/>
            <person name="Hwang J."/>
            <person name="Ikeo K."/>
            <person name="Nishimiya-Fujisawa C."/>
            <person name="Ogura A."/>
            <person name="Takahashi T."/>
            <person name="Steinmetz P.R."/>
            <person name="Zhang X."/>
            <person name="Aufschnaiter R."/>
            <person name="Eder M.K."/>
            <person name="Gorny A.K."/>
            <person name="Salvenmoser W."/>
            <person name="Heimberg A.M."/>
            <person name="Wheeler B.M."/>
            <person name="Peterson K.J."/>
            <person name="Boettger A."/>
            <person name="Tischler P."/>
            <person name="Wolf A."/>
            <person name="Gojobori T."/>
            <person name="Remington K.A."/>
            <person name="Strausberg R.L."/>
            <person name="Venter J."/>
            <person name="Technau U."/>
            <person name="Hobmayer B."/>
            <person name="Bosch T.C."/>
            <person name="Holstein T.W."/>
            <person name="Fujisawa T."/>
            <person name="Bode H.R."/>
            <person name="David C.N."/>
            <person name="Rokhsar D.S."/>
            <person name="Steele R.E."/>
        </authorList>
    </citation>
    <scope>NUCLEOTIDE SEQUENCE</scope>
</reference>
<accession>C9YD38</accession>